<evidence type="ECO:0000256" key="6">
    <source>
        <dbReference type="ARBA" id="ARBA00023242"/>
    </source>
</evidence>
<evidence type="ECO:0000256" key="5">
    <source>
        <dbReference type="ARBA" id="ARBA00023163"/>
    </source>
</evidence>
<dbReference type="FunFam" id="1.10.10.60:FF:000002">
    <property type="entry name" value="Myb family transcription factor"/>
    <property type="match status" value="1"/>
</dbReference>
<gene>
    <name evidence="9" type="ORF">GH714_000817</name>
</gene>
<feature type="region of interest" description="Disordered" evidence="7">
    <location>
        <begin position="444"/>
        <end position="469"/>
    </location>
</feature>
<name>A0A6A6MLQ5_HEVBR</name>
<proteinExistence type="inferred from homology"/>
<dbReference type="InterPro" id="IPR025756">
    <property type="entry name" value="Myb_CC_LHEQLE"/>
</dbReference>
<comment type="similarity">
    <text evidence="2">Belongs to the MYB-CC family.</text>
</comment>
<comment type="subcellular location">
    <subcellularLocation>
        <location evidence="1">Nucleus</location>
    </subcellularLocation>
</comment>
<dbReference type="InterPro" id="IPR017930">
    <property type="entry name" value="Myb_dom"/>
</dbReference>
<evidence type="ECO:0000256" key="7">
    <source>
        <dbReference type="SAM" id="MobiDB-lite"/>
    </source>
</evidence>
<feature type="region of interest" description="Disordered" evidence="7">
    <location>
        <begin position="54"/>
        <end position="74"/>
    </location>
</feature>
<dbReference type="InterPro" id="IPR046955">
    <property type="entry name" value="PHR1-like"/>
</dbReference>
<evidence type="ECO:0000259" key="8">
    <source>
        <dbReference type="PROSITE" id="PS51294"/>
    </source>
</evidence>
<dbReference type="EMBL" id="JAAGAX010000005">
    <property type="protein sequence ID" value="KAF2312939.1"/>
    <property type="molecule type" value="Genomic_DNA"/>
</dbReference>
<dbReference type="GO" id="GO:0003677">
    <property type="term" value="F:DNA binding"/>
    <property type="evidence" value="ECO:0007669"/>
    <property type="project" value="InterPro"/>
</dbReference>
<evidence type="ECO:0000313" key="9">
    <source>
        <dbReference type="EMBL" id="KAF2312939.1"/>
    </source>
</evidence>
<dbReference type="InterPro" id="IPR006447">
    <property type="entry name" value="Myb_dom_plants"/>
</dbReference>
<keyword evidence="6" id="KW-0539">Nucleus</keyword>
<dbReference type="PROSITE" id="PS51294">
    <property type="entry name" value="HTH_MYB"/>
    <property type="match status" value="1"/>
</dbReference>
<dbReference type="SUPFAM" id="SSF46689">
    <property type="entry name" value="Homeodomain-like"/>
    <property type="match status" value="1"/>
</dbReference>
<evidence type="ECO:0000313" key="10">
    <source>
        <dbReference type="Proteomes" id="UP000467840"/>
    </source>
</evidence>
<dbReference type="GO" id="GO:0003700">
    <property type="term" value="F:DNA-binding transcription factor activity"/>
    <property type="evidence" value="ECO:0007669"/>
    <property type="project" value="InterPro"/>
</dbReference>
<dbReference type="PANTHER" id="PTHR31499:SF80">
    <property type="entry name" value="HTH MYB-TYPE DOMAIN-CONTAINING PROTEIN"/>
    <property type="match status" value="1"/>
</dbReference>
<dbReference type="GO" id="GO:0005634">
    <property type="term" value="C:nucleus"/>
    <property type="evidence" value="ECO:0007669"/>
    <property type="project" value="UniProtKB-SubCell"/>
</dbReference>
<dbReference type="InterPro" id="IPR009057">
    <property type="entry name" value="Homeodomain-like_sf"/>
</dbReference>
<feature type="domain" description="HTH myb-type" evidence="8">
    <location>
        <begin position="275"/>
        <end position="335"/>
    </location>
</feature>
<evidence type="ECO:0000256" key="4">
    <source>
        <dbReference type="ARBA" id="ARBA00023054"/>
    </source>
</evidence>
<organism evidence="9 10">
    <name type="scientific">Hevea brasiliensis</name>
    <name type="common">Para rubber tree</name>
    <name type="synonym">Siphonia brasiliensis</name>
    <dbReference type="NCBI Taxonomy" id="3981"/>
    <lineage>
        <taxon>Eukaryota</taxon>
        <taxon>Viridiplantae</taxon>
        <taxon>Streptophyta</taxon>
        <taxon>Embryophyta</taxon>
        <taxon>Tracheophyta</taxon>
        <taxon>Spermatophyta</taxon>
        <taxon>Magnoliopsida</taxon>
        <taxon>eudicotyledons</taxon>
        <taxon>Gunneridae</taxon>
        <taxon>Pentapetalae</taxon>
        <taxon>rosids</taxon>
        <taxon>fabids</taxon>
        <taxon>Malpighiales</taxon>
        <taxon>Euphorbiaceae</taxon>
        <taxon>Crotonoideae</taxon>
        <taxon>Micrandreae</taxon>
        <taxon>Hevea</taxon>
    </lineage>
</organism>
<keyword evidence="10" id="KW-1185">Reference proteome</keyword>
<dbReference type="Pfam" id="PF14379">
    <property type="entry name" value="Myb_CC_LHEQLE"/>
    <property type="match status" value="1"/>
</dbReference>
<dbReference type="InterPro" id="IPR001005">
    <property type="entry name" value="SANT/Myb"/>
</dbReference>
<reference evidence="9 10" key="1">
    <citation type="journal article" date="2020" name="Mol. Plant">
        <title>The Chromosome-Based Rubber Tree Genome Provides New Insights into Spurge Genome Evolution and Rubber Biosynthesis.</title>
        <authorList>
            <person name="Liu J."/>
            <person name="Shi C."/>
            <person name="Shi C.C."/>
            <person name="Li W."/>
            <person name="Zhang Q.J."/>
            <person name="Zhang Y."/>
            <person name="Li K."/>
            <person name="Lu H.F."/>
            <person name="Shi C."/>
            <person name="Zhu S.T."/>
            <person name="Xiao Z.Y."/>
            <person name="Nan H."/>
            <person name="Yue Y."/>
            <person name="Zhu X.G."/>
            <person name="Wu Y."/>
            <person name="Hong X.N."/>
            <person name="Fan G.Y."/>
            <person name="Tong Y."/>
            <person name="Zhang D."/>
            <person name="Mao C.L."/>
            <person name="Liu Y.L."/>
            <person name="Hao S.J."/>
            <person name="Liu W.Q."/>
            <person name="Lv M.Q."/>
            <person name="Zhang H.B."/>
            <person name="Liu Y."/>
            <person name="Hu-Tang G.R."/>
            <person name="Wang J.P."/>
            <person name="Wang J.H."/>
            <person name="Sun Y.H."/>
            <person name="Ni S.B."/>
            <person name="Chen W.B."/>
            <person name="Zhang X.C."/>
            <person name="Jiao Y.N."/>
            <person name="Eichler E.E."/>
            <person name="Li G.H."/>
            <person name="Liu X."/>
            <person name="Gao L.Z."/>
        </authorList>
    </citation>
    <scope>NUCLEOTIDE SEQUENCE [LARGE SCALE GENOMIC DNA]</scope>
    <source>
        <strain evidence="10">cv. GT1</strain>
        <tissue evidence="9">Leaf</tissue>
    </source>
</reference>
<dbReference type="NCBIfam" id="TIGR01557">
    <property type="entry name" value="myb_SHAQKYF"/>
    <property type="match status" value="1"/>
</dbReference>
<accession>A0A6A6MLQ5</accession>
<evidence type="ECO:0000256" key="2">
    <source>
        <dbReference type="ARBA" id="ARBA00006783"/>
    </source>
</evidence>
<keyword evidence="4" id="KW-0175">Coiled coil</keyword>
<dbReference type="Proteomes" id="UP000467840">
    <property type="component" value="Chromosome 15"/>
</dbReference>
<dbReference type="Pfam" id="PF00249">
    <property type="entry name" value="Myb_DNA-binding"/>
    <property type="match status" value="1"/>
</dbReference>
<dbReference type="Gene3D" id="1.10.10.60">
    <property type="entry name" value="Homeodomain-like"/>
    <property type="match status" value="1"/>
</dbReference>
<protein>
    <recommendedName>
        <fullName evidence="8">HTH myb-type domain-containing protein</fullName>
    </recommendedName>
</protein>
<dbReference type="AlphaFoldDB" id="A0A6A6MLQ5"/>
<evidence type="ECO:0000256" key="1">
    <source>
        <dbReference type="ARBA" id="ARBA00004123"/>
    </source>
</evidence>
<comment type="caution">
    <text evidence="9">The sequence shown here is derived from an EMBL/GenBank/DDBJ whole genome shotgun (WGS) entry which is preliminary data.</text>
</comment>
<keyword evidence="3" id="KW-0805">Transcription regulation</keyword>
<sequence>MFSWQVDKGRVAAMNRNGVISVAKSESKGITQPYFTTISPIHGFFSVESEGQSSMTTECSSRPSPFIPTESQGSPKIMQASTVQPPKYCLKSGPDSPLSPVSHVHHSRSTFQRCSVFCTSLYLSSSSSSETNRQLGNLPFLPHPPTYSQSVSAVDSTKSTLLFNGNITDPHVEEEHSDAFVKDFLNLPGDASEGSFHGITCVSDNLAFTEQLELQFLSNELDIAITDHGENPRVDEIYETSESNTAMGLTCNQNFASMVPSVDAHSSHPSPGPATMHKPRMRWTPELHECFVEAVNKLGGAEKATPKGVLKLMNVEGLTIYHVKSHLQKYRIAKYLPEKKEEKKASCSEEKKAASGGIEVDERRKGTIQITEALRMQMEVQKQLHEQLEVQRTLQLRIEEHARYLQKILEEQQKAGSALLSPKSLSSQDSELAQPSPLVGALHARAAESKTDSSSQSKQRASDRSDFEQQACVKKVHLEEKPESAMKEISSSLRRPKHSNFALHHSDKDISCEDHLIESTSETAYIQSVMEDQHAVKSTALFHENISVKMDTEPTQLAELKKFLKGMTPKGLSDCPNQLSEKTALLLALYKLKVSGEQRKSAIDTHETLRAFALICGFDNRRSLPENDEDGGSFGLLPVDLLRAFCVVHFVHGQRLLLICCDEELQMLK</sequence>
<dbReference type="PANTHER" id="PTHR31499">
    <property type="entry name" value="MYB FAMILY TRANSCRIPTION FACTOR PHL11"/>
    <property type="match status" value="1"/>
</dbReference>
<evidence type="ECO:0000256" key="3">
    <source>
        <dbReference type="ARBA" id="ARBA00023015"/>
    </source>
</evidence>
<keyword evidence="5" id="KW-0804">Transcription</keyword>